<organism evidence="10 11">
    <name type="scientific">Noviherbaspirillum galbum</name>
    <dbReference type="NCBI Taxonomy" id="2709383"/>
    <lineage>
        <taxon>Bacteria</taxon>
        <taxon>Pseudomonadati</taxon>
        <taxon>Pseudomonadota</taxon>
        <taxon>Betaproteobacteria</taxon>
        <taxon>Burkholderiales</taxon>
        <taxon>Oxalobacteraceae</taxon>
        <taxon>Noviherbaspirillum</taxon>
    </lineage>
</organism>
<dbReference type="Pfam" id="PF25963">
    <property type="entry name" value="Beta-barrel_AAEA"/>
    <property type="match status" value="1"/>
</dbReference>
<dbReference type="EMBL" id="JAAIVB010000068">
    <property type="protein sequence ID" value="NEX63281.1"/>
    <property type="molecule type" value="Genomic_DNA"/>
</dbReference>
<dbReference type="InterPro" id="IPR050739">
    <property type="entry name" value="MFP"/>
</dbReference>
<feature type="domain" description="Multidrug resistance protein MdtA-like alpha-helical hairpin" evidence="7">
    <location>
        <begin position="125"/>
        <end position="193"/>
    </location>
</feature>
<feature type="coiled-coil region" evidence="5">
    <location>
        <begin position="103"/>
        <end position="189"/>
    </location>
</feature>
<dbReference type="GO" id="GO:0016020">
    <property type="term" value="C:membrane"/>
    <property type="evidence" value="ECO:0007669"/>
    <property type="project" value="UniProtKB-SubCell"/>
</dbReference>
<dbReference type="Gene3D" id="2.40.50.100">
    <property type="match status" value="1"/>
</dbReference>
<dbReference type="GO" id="GO:0055085">
    <property type="term" value="P:transmembrane transport"/>
    <property type="evidence" value="ECO:0007669"/>
    <property type="project" value="InterPro"/>
</dbReference>
<name>A0A6B3SRK9_9BURK</name>
<evidence type="ECO:0000259" key="8">
    <source>
        <dbReference type="Pfam" id="PF25917"/>
    </source>
</evidence>
<dbReference type="Pfam" id="PF25917">
    <property type="entry name" value="BSH_RND"/>
    <property type="match status" value="1"/>
</dbReference>
<feature type="domain" description="p-hydroxybenzoic acid efflux pump subunit AaeA-like beta-barrel" evidence="9">
    <location>
        <begin position="253"/>
        <end position="344"/>
    </location>
</feature>
<proteinExistence type="predicted"/>
<accession>A0A6B3SRK9</accession>
<evidence type="ECO:0000259" key="9">
    <source>
        <dbReference type="Pfam" id="PF25963"/>
    </source>
</evidence>
<reference evidence="10 11" key="1">
    <citation type="submission" date="2020-02" db="EMBL/GenBank/DDBJ databases">
        <authorList>
            <person name="Kim M.K."/>
        </authorList>
    </citation>
    <scope>NUCLEOTIDE SEQUENCE [LARGE SCALE GENOMIC DNA]</scope>
    <source>
        <strain evidence="10 11">17J57-3</strain>
    </source>
</reference>
<keyword evidence="4 6" id="KW-0472">Membrane</keyword>
<comment type="caution">
    <text evidence="10">The sequence shown here is derived from an EMBL/GenBank/DDBJ whole genome shotgun (WGS) entry which is preliminary data.</text>
</comment>
<dbReference type="PANTHER" id="PTHR30386:SF26">
    <property type="entry name" value="TRANSPORT PROTEIN COMB"/>
    <property type="match status" value="1"/>
</dbReference>
<keyword evidence="11" id="KW-1185">Reference proteome</keyword>
<evidence type="ECO:0000256" key="4">
    <source>
        <dbReference type="ARBA" id="ARBA00023136"/>
    </source>
</evidence>
<dbReference type="Gene3D" id="2.40.30.170">
    <property type="match status" value="1"/>
</dbReference>
<dbReference type="PANTHER" id="PTHR30386">
    <property type="entry name" value="MEMBRANE FUSION SUBUNIT OF EMRAB-TOLC MULTIDRUG EFFLUX PUMP"/>
    <property type="match status" value="1"/>
</dbReference>
<protein>
    <submittedName>
        <fullName evidence="10">HlyD family secretion protein</fullName>
    </submittedName>
</protein>
<dbReference type="Proteomes" id="UP000482155">
    <property type="component" value="Unassembled WGS sequence"/>
</dbReference>
<evidence type="ECO:0000313" key="11">
    <source>
        <dbReference type="Proteomes" id="UP000482155"/>
    </source>
</evidence>
<evidence type="ECO:0000256" key="1">
    <source>
        <dbReference type="ARBA" id="ARBA00004167"/>
    </source>
</evidence>
<evidence type="ECO:0000256" key="3">
    <source>
        <dbReference type="ARBA" id="ARBA00022989"/>
    </source>
</evidence>
<dbReference type="InterPro" id="IPR058625">
    <property type="entry name" value="MdtA-like_BSH"/>
</dbReference>
<comment type="subcellular location">
    <subcellularLocation>
        <location evidence="1">Membrane</location>
        <topology evidence="1">Single-pass membrane protein</topology>
    </subcellularLocation>
</comment>
<dbReference type="InterPro" id="IPR058624">
    <property type="entry name" value="MdtA-like_HH"/>
</dbReference>
<dbReference type="Pfam" id="PF25876">
    <property type="entry name" value="HH_MFP_RND"/>
    <property type="match status" value="1"/>
</dbReference>
<sequence>MAAVLPDQPARPENARQRPFSRKPVRWLLLALIIAIAAFFGFRYWADSRAYASTENAYVNTDRAEIAALVSGPVLKIHAAENQVVKAGQPLFDIDPRSYEVALEKARAQLQLATQSVSQQNAAIAAAEAQVAQREAELRNAQANFQRTERLKKQGFLSEQGGEAAATQVATATATLHAAQANLEQARSALGQTGSDNANVQVAQAAIEQAELDLKRTHVAAPADGVVTNMNLRPGEIVQPGVPLFVVVNNDHYWVDANFKETETQQIRPGEQASVEVDMYPGKTFHGVVESLSSGSGTAFSLLPPQNATGNWVKVTQRVPVRVRITDPDPRYPLRVGTTASVKVSLRSGESATSGR</sequence>
<keyword evidence="2 6" id="KW-0812">Transmembrane</keyword>
<keyword evidence="3 6" id="KW-1133">Transmembrane helix</keyword>
<dbReference type="InterPro" id="IPR058634">
    <property type="entry name" value="AaeA-lik-b-barrel"/>
</dbReference>
<keyword evidence="5" id="KW-0175">Coiled coil</keyword>
<dbReference type="RefSeq" id="WP_163967000.1">
    <property type="nucleotide sequence ID" value="NZ_JAAIVB010000068.1"/>
</dbReference>
<dbReference type="SUPFAM" id="SSF111369">
    <property type="entry name" value="HlyD-like secretion proteins"/>
    <property type="match status" value="3"/>
</dbReference>
<gene>
    <name evidence="10" type="ORF">G3574_19530</name>
</gene>
<dbReference type="AlphaFoldDB" id="A0A6B3SRK9"/>
<evidence type="ECO:0000256" key="2">
    <source>
        <dbReference type="ARBA" id="ARBA00022692"/>
    </source>
</evidence>
<evidence type="ECO:0000256" key="6">
    <source>
        <dbReference type="SAM" id="Phobius"/>
    </source>
</evidence>
<evidence type="ECO:0000313" key="10">
    <source>
        <dbReference type="EMBL" id="NEX63281.1"/>
    </source>
</evidence>
<feature type="transmembrane region" description="Helical" evidence="6">
    <location>
        <begin position="27"/>
        <end position="46"/>
    </location>
</feature>
<feature type="domain" description="Multidrug resistance protein MdtA-like barrel-sandwich hybrid" evidence="8">
    <location>
        <begin position="63"/>
        <end position="248"/>
    </location>
</feature>
<evidence type="ECO:0000256" key="5">
    <source>
        <dbReference type="SAM" id="Coils"/>
    </source>
</evidence>
<dbReference type="Gene3D" id="1.10.287.470">
    <property type="entry name" value="Helix hairpin bin"/>
    <property type="match status" value="1"/>
</dbReference>
<evidence type="ECO:0000259" key="7">
    <source>
        <dbReference type="Pfam" id="PF25876"/>
    </source>
</evidence>